<keyword evidence="2" id="KW-1185">Reference proteome</keyword>
<reference evidence="1" key="1">
    <citation type="journal article" date="2023" name="Mol. Phylogenet. Evol.">
        <title>Genome-scale phylogeny and comparative genomics of the fungal order Sordariales.</title>
        <authorList>
            <person name="Hensen N."/>
            <person name="Bonometti L."/>
            <person name="Westerberg I."/>
            <person name="Brannstrom I.O."/>
            <person name="Guillou S."/>
            <person name="Cros-Aarteil S."/>
            <person name="Calhoun S."/>
            <person name="Haridas S."/>
            <person name="Kuo A."/>
            <person name="Mondo S."/>
            <person name="Pangilinan J."/>
            <person name="Riley R."/>
            <person name="LaButti K."/>
            <person name="Andreopoulos B."/>
            <person name="Lipzen A."/>
            <person name="Chen C."/>
            <person name="Yan M."/>
            <person name="Daum C."/>
            <person name="Ng V."/>
            <person name="Clum A."/>
            <person name="Steindorff A."/>
            <person name="Ohm R.A."/>
            <person name="Martin F."/>
            <person name="Silar P."/>
            <person name="Natvig D.O."/>
            <person name="Lalanne C."/>
            <person name="Gautier V."/>
            <person name="Ament-Velasquez S.L."/>
            <person name="Kruys A."/>
            <person name="Hutchinson M.I."/>
            <person name="Powell A.J."/>
            <person name="Barry K."/>
            <person name="Miller A.N."/>
            <person name="Grigoriev I.V."/>
            <person name="Debuchy R."/>
            <person name="Gladieux P."/>
            <person name="Hiltunen Thoren M."/>
            <person name="Johannesson H."/>
        </authorList>
    </citation>
    <scope>NUCLEOTIDE SEQUENCE</scope>
    <source>
        <strain evidence="1">CBS 731.68</strain>
    </source>
</reference>
<dbReference type="EMBL" id="MU853233">
    <property type="protein sequence ID" value="KAK4121523.1"/>
    <property type="molecule type" value="Genomic_DNA"/>
</dbReference>
<dbReference type="AlphaFoldDB" id="A0AAN6Z1L1"/>
<protein>
    <submittedName>
        <fullName evidence="1">Uncharacterized protein</fullName>
    </submittedName>
</protein>
<reference evidence="1" key="2">
    <citation type="submission" date="2023-05" db="EMBL/GenBank/DDBJ databases">
        <authorList>
            <consortium name="Lawrence Berkeley National Laboratory"/>
            <person name="Steindorff A."/>
            <person name="Hensen N."/>
            <person name="Bonometti L."/>
            <person name="Westerberg I."/>
            <person name="Brannstrom I.O."/>
            <person name="Guillou S."/>
            <person name="Cros-Aarteil S."/>
            <person name="Calhoun S."/>
            <person name="Haridas S."/>
            <person name="Kuo A."/>
            <person name="Mondo S."/>
            <person name="Pangilinan J."/>
            <person name="Riley R."/>
            <person name="Labutti K."/>
            <person name="Andreopoulos B."/>
            <person name="Lipzen A."/>
            <person name="Chen C."/>
            <person name="Yanf M."/>
            <person name="Daum C."/>
            <person name="Ng V."/>
            <person name="Clum A."/>
            <person name="Ohm R."/>
            <person name="Martin F."/>
            <person name="Silar P."/>
            <person name="Natvig D."/>
            <person name="Lalanne C."/>
            <person name="Gautier V."/>
            <person name="Ament-Velasquez S.L."/>
            <person name="Kruys A."/>
            <person name="Hutchinson M.I."/>
            <person name="Powell A.J."/>
            <person name="Barry K."/>
            <person name="Miller A.N."/>
            <person name="Grigoriev I.V."/>
            <person name="Debuchy R."/>
            <person name="Gladieux P."/>
            <person name="Thoren M.H."/>
            <person name="Johannesson H."/>
        </authorList>
    </citation>
    <scope>NUCLEOTIDE SEQUENCE</scope>
    <source>
        <strain evidence="1">CBS 731.68</strain>
    </source>
</reference>
<evidence type="ECO:0000313" key="2">
    <source>
        <dbReference type="Proteomes" id="UP001302602"/>
    </source>
</evidence>
<proteinExistence type="predicted"/>
<gene>
    <name evidence="1" type="ORF">N657DRAFT_108564</name>
</gene>
<dbReference type="GeneID" id="87822534"/>
<organism evidence="1 2">
    <name type="scientific">Parathielavia appendiculata</name>
    <dbReference type="NCBI Taxonomy" id="2587402"/>
    <lineage>
        <taxon>Eukaryota</taxon>
        <taxon>Fungi</taxon>
        <taxon>Dikarya</taxon>
        <taxon>Ascomycota</taxon>
        <taxon>Pezizomycotina</taxon>
        <taxon>Sordariomycetes</taxon>
        <taxon>Sordariomycetidae</taxon>
        <taxon>Sordariales</taxon>
        <taxon>Chaetomiaceae</taxon>
        <taxon>Parathielavia</taxon>
    </lineage>
</organism>
<sequence length="185" mass="21282">MQPSRTYVRSMSFICRLPANEFPVRGWGNKSCFIKTHQTNSNMRGLGSDSARSAWHTCYNSLTNSGLADSKSRHPCIAFSVHPPYGHDDPDKPPRSEWIENRRGVRLGAAKSFPGVVISLATRGAWFWLDVHMNNEGRPSDHKEVVEQFRTFDLSDMWEDNPRERTASPVWRHIPFVTLRIKNER</sequence>
<comment type="caution">
    <text evidence="1">The sequence shown here is derived from an EMBL/GenBank/DDBJ whole genome shotgun (WGS) entry which is preliminary data.</text>
</comment>
<evidence type="ECO:0000313" key="1">
    <source>
        <dbReference type="EMBL" id="KAK4121523.1"/>
    </source>
</evidence>
<accession>A0AAN6Z1L1</accession>
<dbReference type="RefSeq" id="XP_062645294.1">
    <property type="nucleotide sequence ID" value="XM_062785768.1"/>
</dbReference>
<dbReference type="Proteomes" id="UP001302602">
    <property type="component" value="Unassembled WGS sequence"/>
</dbReference>
<name>A0AAN6Z1L1_9PEZI</name>